<evidence type="ECO:0000259" key="3">
    <source>
        <dbReference type="Pfam" id="PF08240"/>
    </source>
</evidence>
<feature type="domain" description="Alcohol dehydrogenase-like N-terminal" evidence="3">
    <location>
        <begin position="3"/>
        <end position="48"/>
    </location>
</feature>
<dbReference type="Pfam" id="PF00107">
    <property type="entry name" value="ADH_zinc_N"/>
    <property type="match status" value="1"/>
</dbReference>
<dbReference type="InterPro" id="IPR050129">
    <property type="entry name" value="Zn_alcohol_dh"/>
</dbReference>
<comment type="caution">
    <text evidence="4">The sequence shown here is derived from an EMBL/GenBank/DDBJ whole genome shotgun (WGS) entry which is preliminary data.</text>
</comment>
<dbReference type="Pfam" id="PF08240">
    <property type="entry name" value="ADH_N"/>
    <property type="match status" value="1"/>
</dbReference>
<dbReference type="Proteomes" id="UP001549143">
    <property type="component" value="Unassembled WGS sequence"/>
</dbReference>
<dbReference type="SUPFAM" id="SSF51735">
    <property type="entry name" value="NAD(P)-binding Rossmann-fold domains"/>
    <property type="match status" value="1"/>
</dbReference>
<dbReference type="PANTHER" id="PTHR43401">
    <property type="entry name" value="L-THREONINE 3-DEHYDROGENASE"/>
    <property type="match status" value="1"/>
</dbReference>
<evidence type="ECO:0000256" key="1">
    <source>
        <dbReference type="ARBA" id="ARBA00023002"/>
    </source>
</evidence>
<reference evidence="4 5" key="1">
    <citation type="submission" date="2024-06" db="EMBL/GenBank/DDBJ databases">
        <title>Genomic Encyclopedia of Type Strains, Phase IV (KMG-IV): sequencing the most valuable type-strain genomes for metagenomic binning, comparative biology and taxonomic classification.</title>
        <authorList>
            <person name="Goeker M."/>
        </authorList>
    </citation>
    <scope>NUCLEOTIDE SEQUENCE [LARGE SCALE GENOMIC DNA]</scope>
    <source>
        <strain evidence="4 5">DSM 19730</strain>
    </source>
</reference>
<sequence length="254" mass="26555">MNPYLACGECIACRSGKPNCCERVQVLGVHTDGGMCEQLVVPASNLIAAGDLALRDAAMVEFLAIGAHAVRRSNMSKGPALVIGAGPIGLGVAIFAKIAGLDITLADVSAERIEQATKVLGFGSGVLVGDAGAAKRVRAINADGYGVVFDATGSSRSIMDGFEHVAHGGTYVLVSVVKDDITFSDPEFHKREMSLLGSRNATAEDFEHVIASISAGLIPLDSLATHETTLDEVSNDLPRWAKDKKGLIKALVRI</sequence>
<dbReference type="PANTHER" id="PTHR43401:SF3">
    <property type="entry name" value="L-GALACTONATE-5-DEHYDROGENASE"/>
    <property type="match status" value="1"/>
</dbReference>
<keyword evidence="5" id="KW-1185">Reference proteome</keyword>
<evidence type="ECO:0000259" key="2">
    <source>
        <dbReference type="Pfam" id="PF00107"/>
    </source>
</evidence>
<organism evidence="4 5">
    <name type="scientific">Aquamicrobium ahrensii</name>
    <dbReference type="NCBI Taxonomy" id="469551"/>
    <lineage>
        <taxon>Bacteria</taxon>
        <taxon>Pseudomonadati</taxon>
        <taxon>Pseudomonadota</taxon>
        <taxon>Alphaproteobacteria</taxon>
        <taxon>Hyphomicrobiales</taxon>
        <taxon>Phyllobacteriaceae</taxon>
        <taxon>Aquamicrobium</taxon>
    </lineage>
</organism>
<dbReference type="SUPFAM" id="SSF50129">
    <property type="entry name" value="GroES-like"/>
    <property type="match status" value="1"/>
</dbReference>
<feature type="domain" description="Alcohol dehydrogenase-like C-terminal" evidence="2">
    <location>
        <begin position="87"/>
        <end position="213"/>
    </location>
</feature>
<keyword evidence="1" id="KW-0560">Oxidoreductase</keyword>
<dbReference type="InterPro" id="IPR013154">
    <property type="entry name" value="ADH-like_N"/>
</dbReference>
<dbReference type="InterPro" id="IPR036291">
    <property type="entry name" value="NAD(P)-bd_dom_sf"/>
</dbReference>
<name>A0ABV2KPG2_9HYPH</name>
<dbReference type="InterPro" id="IPR011032">
    <property type="entry name" value="GroES-like_sf"/>
</dbReference>
<dbReference type="Gene3D" id="3.90.180.10">
    <property type="entry name" value="Medium-chain alcohol dehydrogenases, catalytic domain"/>
    <property type="match status" value="1"/>
</dbReference>
<gene>
    <name evidence="4" type="ORF">ABID44_003320</name>
</gene>
<dbReference type="InterPro" id="IPR013149">
    <property type="entry name" value="ADH-like_C"/>
</dbReference>
<proteinExistence type="predicted"/>
<evidence type="ECO:0000313" key="5">
    <source>
        <dbReference type="Proteomes" id="UP001549143"/>
    </source>
</evidence>
<dbReference type="EMBL" id="JBEPMN010000017">
    <property type="protein sequence ID" value="MET3662967.1"/>
    <property type="molecule type" value="Genomic_DNA"/>
</dbReference>
<accession>A0ABV2KPG2</accession>
<protein>
    <submittedName>
        <fullName evidence="4">2-desacetyl-2-hydroxyethyl bacteriochlorophyllide A dehydrogenase</fullName>
    </submittedName>
</protein>
<dbReference type="Gene3D" id="3.40.50.720">
    <property type="entry name" value="NAD(P)-binding Rossmann-like Domain"/>
    <property type="match status" value="1"/>
</dbReference>
<evidence type="ECO:0000313" key="4">
    <source>
        <dbReference type="EMBL" id="MET3662967.1"/>
    </source>
</evidence>